<keyword evidence="2 10" id="KW-1003">Cell membrane</keyword>
<evidence type="ECO:0000313" key="12">
    <source>
        <dbReference type="EMBL" id="PWN57356.1"/>
    </source>
</evidence>
<keyword evidence="10 11" id="KW-0813">Transport</keyword>
<feature type="transmembrane region" description="Helical" evidence="10">
    <location>
        <begin position="310"/>
        <end position="331"/>
    </location>
</feature>
<dbReference type="GO" id="GO:0034204">
    <property type="term" value="P:lipid translocation"/>
    <property type="evidence" value="ECO:0007669"/>
    <property type="project" value="TreeGrafter"/>
</dbReference>
<evidence type="ECO:0000256" key="8">
    <source>
        <dbReference type="ARBA" id="ARBA00060041"/>
    </source>
</evidence>
<keyword evidence="7 10" id="KW-0472">Membrane</keyword>
<dbReference type="PRINTS" id="PR01806">
    <property type="entry name" value="VIRFACTRMVIN"/>
</dbReference>
<dbReference type="GO" id="GO:0008360">
    <property type="term" value="P:regulation of cell shape"/>
    <property type="evidence" value="ECO:0007669"/>
    <property type="project" value="UniProtKB-UniRule"/>
</dbReference>
<dbReference type="NCBIfam" id="TIGR01695">
    <property type="entry name" value="murJ_mviN"/>
    <property type="match status" value="1"/>
</dbReference>
<dbReference type="PIRSF" id="PIRSF002869">
    <property type="entry name" value="MviN"/>
    <property type="match status" value="1"/>
</dbReference>
<accession>A0A363UPF2</accession>
<evidence type="ECO:0000256" key="7">
    <source>
        <dbReference type="ARBA" id="ARBA00023136"/>
    </source>
</evidence>
<dbReference type="GO" id="GO:0015648">
    <property type="term" value="F:lipid-linked peptidoglycan transporter activity"/>
    <property type="evidence" value="ECO:0007669"/>
    <property type="project" value="UniProtKB-UniRule"/>
</dbReference>
<dbReference type="InterPro" id="IPR004268">
    <property type="entry name" value="MurJ"/>
</dbReference>
<dbReference type="CDD" id="cd13123">
    <property type="entry name" value="MATE_MurJ_like"/>
    <property type="match status" value="1"/>
</dbReference>
<comment type="similarity">
    <text evidence="9 10 11">Belongs to the MurJ/MviN family.</text>
</comment>
<protein>
    <recommendedName>
        <fullName evidence="10">Probable lipid II flippase MurJ</fullName>
    </recommendedName>
</protein>
<keyword evidence="10 11" id="KW-0961">Cell wall biogenesis/degradation</keyword>
<feature type="transmembrane region" description="Helical" evidence="10">
    <location>
        <begin position="453"/>
        <end position="476"/>
    </location>
</feature>
<dbReference type="InterPro" id="IPR051050">
    <property type="entry name" value="Lipid_II_flippase_MurJ/MviN"/>
</dbReference>
<dbReference type="EMBL" id="QEQK01000002">
    <property type="protein sequence ID" value="PWN57356.1"/>
    <property type="molecule type" value="Genomic_DNA"/>
</dbReference>
<feature type="transmembrane region" description="Helical" evidence="10">
    <location>
        <begin position="233"/>
        <end position="265"/>
    </location>
</feature>
<dbReference type="OrthoDB" id="9816572at2"/>
<keyword evidence="10" id="KW-0997">Cell inner membrane</keyword>
<feature type="transmembrane region" description="Helical" evidence="10">
    <location>
        <begin position="385"/>
        <end position="405"/>
    </location>
</feature>
<evidence type="ECO:0000256" key="10">
    <source>
        <dbReference type="HAMAP-Rule" id="MF_02078"/>
    </source>
</evidence>
<feature type="transmembrane region" description="Helical" evidence="10">
    <location>
        <begin position="84"/>
        <end position="116"/>
    </location>
</feature>
<evidence type="ECO:0000256" key="4">
    <source>
        <dbReference type="ARBA" id="ARBA00022960"/>
    </source>
</evidence>
<evidence type="ECO:0000256" key="11">
    <source>
        <dbReference type="PIRNR" id="PIRNR002869"/>
    </source>
</evidence>
<evidence type="ECO:0000256" key="5">
    <source>
        <dbReference type="ARBA" id="ARBA00022984"/>
    </source>
</evidence>
<evidence type="ECO:0000256" key="2">
    <source>
        <dbReference type="ARBA" id="ARBA00022475"/>
    </source>
</evidence>
<feature type="transmembrane region" description="Helical" evidence="10">
    <location>
        <begin position="411"/>
        <end position="433"/>
    </location>
</feature>
<reference evidence="12 13" key="1">
    <citation type="submission" date="2018-05" db="EMBL/GenBank/DDBJ databases">
        <title>Abyssibacter profundi OUC007T gen. nov., sp. nov, a marine bacterium isolated from seawater of the Mariana Trench.</title>
        <authorList>
            <person name="Zhou S."/>
        </authorList>
    </citation>
    <scope>NUCLEOTIDE SEQUENCE [LARGE SCALE GENOMIC DNA]</scope>
    <source>
        <strain evidence="12 13">OUC007</strain>
    </source>
</reference>
<feature type="transmembrane region" description="Helical" evidence="10">
    <location>
        <begin position="351"/>
        <end position="373"/>
    </location>
</feature>
<evidence type="ECO:0000256" key="9">
    <source>
        <dbReference type="ARBA" id="ARBA00061532"/>
    </source>
</evidence>
<proteinExistence type="inferred from homology"/>
<dbReference type="RefSeq" id="WP_109718860.1">
    <property type="nucleotide sequence ID" value="NZ_QEQK01000002.1"/>
</dbReference>
<evidence type="ECO:0000313" key="13">
    <source>
        <dbReference type="Proteomes" id="UP000251800"/>
    </source>
</evidence>
<comment type="function">
    <text evidence="8 10 11">Involved in peptidoglycan biosynthesis. Transports lipid-linked peptidoglycan precursors from the inner to the outer leaflet of the cytoplasmic membrane.</text>
</comment>
<feature type="transmembrane region" description="Helical" evidence="10">
    <location>
        <begin position="271"/>
        <end position="289"/>
    </location>
</feature>
<dbReference type="PANTHER" id="PTHR47019">
    <property type="entry name" value="LIPID II FLIPPASE MURJ"/>
    <property type="match status" value="1"/>
</dbReference>
<keyword evidence="5 10" id="KW-0573">Peptidoglycan synthesis</keyword>
<dbReference type="AlphaFoldDB" id="A0A363UPF2"/>
<keyword evidence="4 10" id="KW-0133">Cell shape</keyword>
<dbReference type="PANTHER" id="PTHR47019:SF1">
    <property type="entry name" value="LIPID II FLIPPASE MURJ"/>
    <property type="match status" value="1"/>
</dbReference>
<keyword evidence="13" id="KW-1185">Reference proteome</keyword>
<sequence>MSSVLRSTSVVGGMTLISRVLGFARDALFAILFGAGAGMDAFLVAFKIPNFLRRLFAEGAFAQAFVPVLSATRAKQGDQAVRELIAVSAGTLGIVLLLLTALGVLFAPAVISVFAIGFVDDPVKFEAATSMLRWTFPYLFLIAMTSLFAGVLNTYGRFAVPAFAPVWLNVCLITAAVVFAPSTHALAVAVLVAGVVQLGFHLPSVARLGLWAWPRADFAHPQVRRILRMMGPILFGSSVAQINLLLDTILASLLVTGSISWLYFADRLMEFPLGVFSIALATVIMPRLAGEHASGAGAQFRATLDWAFRLLFLLGVPAAVGLFVLAGPLVTTLFQYNAFSATDVQMTQLSLMAYALGFFGFSLVKILTPAFYAREDAKTPVRCGVIALSLTMVMNVGFVAGLSALEVGGVHAGLALGTSLGAFINAGLLFVALRGQIGFCISPALRNTMIRSLLAAVAMGVAVGCWAGPVGAWINADLLTRVWRLGVAVLGGGLVYGLALLLLGVRPRQFKLAEIRSDQAGADGPGPV</sequence>
<feature type="transmembrane region" description="Helical" evidence="10">
    <location>
        <begin position="162"/>
        <end position="180"/>
    </location>
</feature>
<evidence type="ECO:0000256" key="6">
    <source>
        <dbReference type="ARBA" id="ARBA00022989"/>
    </source>
</evidence>
<dbReference type="UniPathway" id="UPA00219"/>
<feature type="transmembrane region" description="Helical" evidence="10">
    <location>
        <begin position="482"/>
        <end position="503"/>
    </location>
</feature>
<feature type="transmembrane region" description="Helical" evidence="10">
    <location>
        <begin position="136"/>
        <end position="155"/>
    </location>
</feature>
<feature type="transmembrane region" description="Helical" evidence="10">
    <location>
        <begin position="186"/>
        <end position="213"/>
    </location>
</feature>
<comment type="caution">
    <text evidence="12">The sequence shown here is derived from an EMBL/GenBank/DDBJ whole genome shotgun (WGS) entry which is preliminary data.</text>
</comment>
<dbReference type="Pfam" id="PF03023">
    <property type="entry name" value="MurJ"/>
    <property type="match status" value="1"/>
</dbReference>
<name>A0A363UPF2_9GAMM</name>
<gene>
    <name evidence="12" type="primary">mviN</name>
    <name evidence="10" type="synonym">murJ</name>
    <name evidence="12" type="ORF">DEH80_02325</name>
</gene>
<comment type="pathway">
    <text evidence="10">Cell wall biogenesis; peptidoglycan biosynthesis.</text>
</comment>
<dbReference type="GO" id="GO:0005886">
    <property type="term" value="C:plasma membrane"/>
    <property type="evidence" value="ECO:0007669"/>
    <property type="project" value="UniProtKB-SubCell"/>
</dbReference>
<comment type="subcellular location">
    <subcellularLocation>
        <location evidence="10">Cell inner membrane</location>
        <topology evidence="10">Multi-pass membrane protein</topology>
    </subcellularLocation>
    <subcellularLocation>
        <location evidence="1">Cell membrane</location>
        <topology evidence="1">Multi-pass membrane protein</topology>
    </subcellularLocation>
</comment>
<evidence type="ECO:0000256" key="1">
    <source>
        <dbReference type="ARBA" id="ARBA00004651"/>
    </source>
</evidence>
<dbReference type="GO" id="GO:0071555">
    <property type="term" value="P:cell wall organization"/>
    <property type="evidence" value="ECO:0007669"/>
    <property type="project" value="UniProtKB-UniRule"/>
</dbReference>
<dbReference type="HAMAP" id="MF_02078">
    <property type="entry name" value="MurJ_MviN"/>
    <property type="match status" value="1"/>
</dbReference>
<keyword evidence="6 10" id="KW-1133">Transmembrane helix</keyword>
<dbReference type="Proteomes" id="UP000251800">
    <property type="component" value="Unassembled WGS sequence"/>
</dbReference>
<feature type="transmembrane region" description="Helical" evidence="10">
    <location>
        <begin position="27"/>
        <end position="46"/>
    </location>
</feature>
<organism evidence="12 13">
    <name type="scientific">Abyssibacter profundi</name>
    <dbReference type="NCBI Taxonomy" id="2182787"/>
    <lineage>
        <taxon>Bacteria</taxon>
        <taxon>Pseudomonadati</taxon>
        <taxon>Pseudomonadota</taxon>
        <taxon>Gammaproteobacteria</taxon>
        <taxon>Chromatiales</taxon>
        <taxon>Oceanococcaceae</taxon>
        <taxon>Abyssibacter</taxon>
    </lineage>
</organism>
<dbReference type="GO" id="GO:0009252">
    <property type="term" value="P:peptidoglycan biosynthetic process"/>
    <property type="evidence" value="ECO:0007669"/>
    <property type="project" value="UniProtKB-UniRule"/>
</dbReference>
<keyword evidence="3 10" id="KW-0812">Transmembrane</keyword>
<evidence type="ECO:0000256" key="3">
    <source>
        <dbReference type="ARBA" id="ARBA00022692"/>
    </source>
</evidence>